<evidence type="ECO:0000259" key="5">
    <source>
        <dbReference type="PROSITE" id="PS50932"/>
    </source>
</evidence>
<dbReference type="CDD" id="cd06267">
    <property type="entry name" value="PBP1_LacI_sugar_binding-like"/>
    <property type="match status" value="1"/>
</dbReference>
<sequence>MITIYDIARQTGYSPTTVSKVFNGYTDVSQKTRRIILDTAAELGYVPNANARSLTTKRSWTIGMLFVEPAGSGIRHPYFGGVIDGFKKVATSKGYDLMFISKDIGGRKSGYLEHCKIRGVDGVIVILPDHADPYFHELLDSSIPMVMLDQKSASHSTVSSDNIQGGITAVEYLYSLGHHRIAHISGGLATFAGEKRHQGYQMALNKLGIAVKPEYIAEGPVDYSIESGYSAMQKLLELQELPTAVFAAGDNLAVGAIQAIRERGLRVPEDISIIGFDDIEMAQFLTPALTTIRQDTHLLGSRAADLLISNIEGANAVQCEILPTELVIRDTCQLNA</sequence>
<dbReference type="PANTHER" id="PTHR30146">
    <property type="entry name" value="LACI-RELATED TRANSCRIPTIONAL REPRESSOR"/>
    <property type="match status" value="1"/>
</dbReference>
<dbReference type="EMBL" id="RZNX01000004">
    <property type="protein sequence ID" value="RUT30586.1"/>
    <property type="molecule type" value="Genomic_DNA"/>
</dbReference>
<dbReference type="SMART" id="SM00354">
    <property type="entry name" value="HTH_LACI"/>
    <property type="match status" value="1"/>
</dbReference>
<evidence type="ECO:0000313" key="7">
    <source>
        <dbReference type="Proteomes" id="UP000272464"/>
    </source>
</evidence>
<dbReference type="RefSeq" id="WP_127199518.1">
    <property type="nucleotide sequence ID" value="NZ_RZNX01000004.1"/>
</dbReference>
<keyword evidence="7" id="KW-1185">Reference proteome</keyword>
<dbReference type="Gene3D" id="3.40.50.2300">
    <property type="match status" value="2"/>
</dbReference>
<protein>
    <submittedName>
        <fullName evidence="6">LacI family transcriptional regulator</fullName>
    </submittedName>
</protein>
<keyword evidence="2" id="KW-0238">DNA-binding</keyword>
<dbReference type="SUPFAM" id="SSF47413">
    <property type="entry name" value="lambda repressor-like DNA-binding domains"/>
    <property type="match status" value="1"/>
</dbReference>
<evidence type="ECO:0000313" key="6">
    <source>
        <dbReference type="EMBL" id="RUT30586.1"/>
    </source>
</evidence>
<dbReference type="InterPro" id="IPR046335">
    <property type="entry name" value="LacI/GalR-like_sensor"/>
</dbReference>
<dbReference type="GO" id="GO:0000976">
    <property type="term" value="F:transcription cis-regulatory region binding"/>
    <property type="evidence" value="ECO:0007669"/>
    <property type="project" value="TreeGrafter"/>
</dbReference>
<feature type="domain" description="HTH lacI-type" evidence="5">
    <location>
        <begin position="2"/>
        <end position="56"/>
    </location>
</feature>
<dbReference type="OrthoDB" id="9775106at2"/>
<accession>A0A3S1D8D9</accession>
<dbReference type="PANTHER" id="PTHR30146:SF109">
    <property type="entry name" value="HTH-TYPE TRANSCRIPTIONAL REGULATOR GALS"/>
    <property type="match status" value="1"/>
</dbReference>
<keyword evidence="3" id="KW-0804">Transcription</keyword>
<comment type="caution">
    <text evidence="6">The sequence shown here is derived from an EMBL/GenBank/DDBJ whole genome shotgun (WGS) entry which is preliminary data.</text>
</comment>
<dbReference type="Proteomes" id="UP000272464">
    <property type="component" value="Unassembled WGS sequence"/>
</dbReference>
<keyword evidence="1" id="KW-0805">Transcription regulation</keyword>
<organism evidence="6 7">
    <name type="scientific">Paenibacillus zeisoli</name>
    <dbReference type="NCBI Taxonomy" id="2496267"/>
    <lineage>
        <taxon>Bacteria</taxon>
        <taxon>Bacillati</taxon>
        <taxon>Bacillota</taxon>
        <taxon>Bacilli</taxon>
        <taxon>Bacillales</taxon>
        <taxon>Paenibacillaceae</taxon>
        <taxon>Paenibacillus</taxon>
    </lineage>
</organism>
<evidence type="ECO:0000256" key="3">
    <source>
        <dbReference type="ARBA" id="ARBA00023163"/>
    </source>
</evidence>
<dbReference type="Gene3D" id="1.10.260.40">
    <property type="entry name" value="lambda repressor-like DNA-binding domains"/>
    <property type="match status" value="1"/>
</dbReference>
<dbReference type="InterPro" id="IPR028082">
    <property type="entry name" value="Peripla_BP_I"/>
</dbReference>
<name>A0A3S1D8D9_9BACL</name>
<evidence type="ECO:0000256" key="2">
    <source>
        <dbReference type="ARBA" id="ARBA00023125"/>
    </source>
</evidence>
<dbReference type="SUPFAM" id="SSF53822">
    <property type="entry name" value="Periplasmic binding protein-like I"/>
    <property type="match status" value="1"/>
</dbReference>
<dbReference type="GO" id="GO:0003700">
    <property type="term" value="F:DNA-binding transcription factor activity"/>
    <property type="evidence" value="ECO:0007669"/>
    <property type="project" value="TreeGrafter"/>
</dbReference>
<gene>
    <name evidence="6" type="ORF">EJP77_12220</name>
</gene>
<dbReference type="AlphaFoldDB" id="A0A3S1D8D9"/>
<evidence type="ECO:0000256" key="1">
    <source>
        <dbReference type="ARBA" id="ARBA00023015"/>
    </source>
</evidence>
<proteinExistence type="predicted"/>
<evidence type="ECO:0000259" key="4">
    <source>
        <dbReference type="PROSITE" id="PS50206"/>
    </source>
</evidence>
<dbReference type="Pfam" id="PF13377">
    <property type="entry name" value="Peripla_BP_3"/>
    <property type="match status" value="1"/>
</dbReference>
<feature type="domain" description="Rhodanese" evidence="4">
    <location>
        <begin position="169"/>
        <end position="200"/>
    </location>
</feature>
<dbReference type="PROSITE" id="PS50932">
    <property type="entry name" value="HTH_LACI_2"/>
    <property type="match status" value="1"/>
</dbReference>
<dbReference type="InterPro" id="IPR001763">
    <property type="entry name" value="Rhodanese-like_dom"/>
</dbReference>
<dbReference type="PROSITE" id="PS50206">
    <property type="entry name" value="RHODANESE_3"/>
    <property type="match status" value="1"/>
</dbReference>
<dbReference type="InterPro" id="IPR010982">
    <property type="entry name" value="Lambda_DNA-bd_dom_sf"/>
</dbReference>
<dbReference type="CDD" id="cd01392">
    <property type="entry name" value="HTH_LacI"/>
    <property type="match status" value="1"/>
</dbReference>
<dbReference type="InterPro" id="IPR000843">
    <property type="entry name" value="HTH_LacI"/>
</dbReference>
<reference evidence="6 7" key="1">
    <citation type="submission" date="2018-12" db="EMBL/GenBank/DDBJ databases">
        <authorList>
            <person name="Sun L."/>
            <person name="Chen Z."/>
        </authorList>
    </citation>
    <scope>NUCLEOTIDE SEQUENCE [LARGE SCALE GENOMIC DNA]</scope>
    <source>
        <strain evidence="6 7">3-5-3</strain>
    </source>
</reference>
<dbReference type="Pfam" id="PF00356">
    <property type="entry name" value="LacI"/>
    <property type="match status" value="1"/>
</dbReference>